<evidence type="ECO:0000256" key="9">
    <source>
        <dbReference type="ARBA" id="ARBA00022777"/>
    </source>
</evidence>
<dbReference type="InterPro" id="IPR003594">
    <property type="entry name" value="HATPase_dom"/>
</dbReference>
<name>A0A9X2B9R8_9SPHI</name>
<feature type="domain" description="Histidine kinase" evidence="17">
    <location>
        <begin position="888"/>
        <end position="1109"/>
    </location>
</feature>
<dbReference type="GO" id="GO:0000155">
    <property type="term" value="F:phosphorelay sensor kinase activity"/>
    <property type="evidence" value="ECO:0007669"/>
    <property type="project" value="InterPro"/>
</dbReference>
<feature type="modified residue" description="4-aspartylphosphate" evidence="14">
    <location>
        <position position="1179"/>
    </location>
</feature>
<evidence type="ECO:0000259" key="18">
    <source>
        <dbReference type="PROSITE" id="PS50110"/>
    </source>
</evidence>
<dbReference type="EMBL" id="JALJEJ010000007">
    <property type="protein sequence ID" value="MCJ8210959.1"/>
    <property type="molecule type" value="Genomic_DNA"/>
</dbReference>
<comment type="caution">
    <text evidence="19">The sequence shown here is derived from an EMBL/GenBank/DDBJ whole genome shotgun (WGS) entry which is preliminary data.</text>
</comment>
<feature type="chain" id="PRO_5040835168" description="histidine kinase" evidence="16">
    <location>
        <begin position="28"/>
        <end position="1394"/>
    </location>
</feature>
<keyword evidence="16" id="KW-0732">Signal</keyword>
<keyword evidence="11" id="KW-1133">Transmembrane helix</keyword>
<dbReference type="InterPro" id="IPR011110">
    <property type="entry name" value="Reg_prop"/>
</dbReference>
<dbReference type="InterPro" id="IPR011047">
    <property type="entry name" value="Quinoprotein_ADH-like_sf"/>
</dbReference>
<keyword evidence="4" id="KW-1003">Cell membrane</keyword>
<dbReference type="InterPro" id="IPR015943">
    <property type="entry name" value="WD40/YVTN_repeat-like_dom_sf"/>
</dbReference>
<dbReference type="PANTHER" id="PTHR45339">
    <property type="entry name" value="HYBRID SIGNAL TRANSDUCTION HISTIDINE KINASE J"/>
    <property type="match status" value="1"/>
</dbReference>
<dbReference type="SUPFAM" id="SSF63829">
    <property type="entry name" value="Calcium-dependent phosphotriesterase"/>
    <property type="match status" value="2"/>
</dbReference>
<accession>A0A9X2B9R8</accession>
<evidence type="ECO:0000256" key="12">
    <source>
        <dbReference type="ARBA" id="ARBA00023012"/>
    </source>
</evidence>
<dbReference type="InterPro" id="IPR005467">
    <property type="entry name" value="His_kinase_dom"/>
</dbReference>
<dbReference type="CDD" id="cd17546">
    <property type="entry name" value="REC_hyHK_CKI1_RcsC-like"/>
    <property type="match status" value="1"/>
</dbReference>
<dbReference type="EC" id="2.7.13.3" evidence="3"/>
<dbReference type="Pfam" id="PF07494">
    <property type="entry name" value="Reg_prop"/>
    <property type="match status" value="10"/>
</dbReference>
<dbReference type="SUPFAM" id="SSF55874">
    <property type="entry name" value="ATPase domain of HSP90 chaperone/DNA topoisomerase II/histidine kinase"/>
    <property type="match status" value="1"/>
</dbReference>
<keyword evidence="5 14" id="KW-0597">Phosphoprotein</keyword>
<dbReference type="InterPro" id="IPR013783">
    <property type="entry name" value="Ig-like_fold"/>
</dbReference>
<feature type="domain" description="Response regulatory" evidence="18">
    <location>
        <begin position="1129"/>
        <end position="1242"/>
    </location>
</feature>
<dbReference type="Pfam" id="PF02518">
    <property type="entry name" value="HATPase_c"/>
    <property type="match status" value="1"/>
</dbReference>
<dbReference type="Proteomes" id="UP001139450">
    <property type="component" value="Unassembled WGS sequence"/>
</dbReference>
<feature type="signal peptide" evidence="16">
    <location>
        <begin position="1"/>
        <end position="27"/>
    </location>
</feature>
<comment type="subcellular location">
    <subcellularLocation>
        <location evidence="2">Cell membrane</location>
        <topology evidence="2">Multi-pass membrane protein</topology>
    </subcellularLocation>
</comment>
<comment type="catalytic activity">
    <reaction evidence="1">
        <text>ATP + protein L-histidine = ADP + protein N-phospho-L-histidine.</text>
        <dbReference type="EC" id="2.7.13.3"/>
    </reaction>
</comment>
<evidence type="ECO:0000313" key="19">
    <source>
        <dbReference type="EMBL" id="MCJ8210959.1"/>
    </source>
</evidence>
<evidence type="ECO:0000256" key="3">
    <source>
        <dbReference type="ARBA" id="ARBA00012438"/>
    </source>
</evidence>
<evidence type="ECO:0000256" key="1">
    <source>
        <dbReference type="ARBA" id="ARBA00000085"/>
    </source>
</evidence>
<dbReference type="Gene3D" id="2.60.40.10">
    <property type="entry name" value="Immunoglobulins"/>
    <property type="match status" value="1"/>
</dbReference>
<keyword evidence="9" id="KW-0418">Kinase</keyword>
<reference evidence="19" key="1">
    <citation type="submission" date="2022-04" db="EMBL/GenBank/DDBJ databases">
        <title>Mucilaginibacter sp. RS28 isolated from freshwater.</title>
        <authorList>
            <person name="Ko S.-R."/>
        </authorList>
    </citation>
    <scope>NUCLEOTIDE SEQUENCE</scope>
    <source>
        <strain evidence="19">RS28</strain>
    </source>
</reference>
<evidence type="ECO:0000256" key="14">
    <source>
        <dbReference type="PROSITE-ProRule" id="PRU00169"/>
    </source>
</evidence>
<dbReference type="SMART" id="SM00387">
    <property type="entry name" value="HATPase_c"/>
    <property type="match status" value="1"/>
</dbReference>
<sequence length="1394" mass="156357">MDSCKPIFKGSLCFVFLFFLCRFVALAQPNTIHFEHLTTQNGLSQANVQCFLQDKYGFMWIGTADGLCRYDGYSFLNYHTEKSNDKSLSNDCIQDMAEDKAGNIWIGTKGGGVNIFMRKTGRFTKLKHNPSDKNSLSHDNVTALTVDKAGNFWLGTEKGGLDYYNPRTQKFTHYTQSENANSISSNTIRAIYIDSKEQVWVGTIKGLNRYNASSHTFQRYLPGSGANSISAEHITNIYEDRRHRLWISTRLGGLNLFDPATNKFTSFRHAGPGSISSDNLHYVTEDNEGNLWIGTDNGGLCIYNPVNSTFTTFIHDDVDNTSLLGNSIYAVKRDKTGNMWLGMYGAGINLYKRSALAFTHYKHSSSPGSLSHDFVLDIEGDRAGDIWVATDGGGVNKFQPATNSFIHYKHQDGKNSISGNYVIVLKQDSDGDMWMGTWGDGVSMFNPATGRFTNFKHDPKNLQSISSDNIYSINQTKDGKIWIGTFDGGLDVYDKKTHAFRHFYYDPNNPHSIGSTCIYKVLEDNKGSIWLGTLDGGINLIDRNTGYVIRFMHDENKNSISDNTVFDILQDSKGMLWLSTTSGLNKLDPVTHHVAVYTESDGLPSDAIYAVQEDQKGFIWASTSRGISRFDPRKRTFANFSPEDGLQGYQFLAHSAYTAPDGKMYFGGLNGFNVFDPSKVSPELTFAPLVLTDFELFNKSVGIRSQSEKDSPLTADLNDLKELQLSYDQSVISFHFAALDYKLPESKSYAYMLEGFDKNWNEVGTRHTASYTNLPDGNYRLRIKYRYHRGPWSPDEKVLNIVVVPPLWLTWWFELLEAVALIIIIYLIIKQRVKNINAQRLLLEKQVRERTDRLAQMSVQERQSREEAERAREEAERANKAKSTFLATMSHEIRTPMNGVIGMAALLSSTPLTGEQAEYVDTIKSCGDALLSVINDILDFSKIESGRMELDIHDFDLRDCIENVLDIFAEKAAKNNLDLVYQIAYDVPTQVIGDNVRLRQILINLVGNAMKFTNKGEVFVDVKVIDKQADVHVLKFDVRDTGIGIPADKLDRLFKAFSQVDSSTTRKYGGTGLGLAICDKLVKLMGGEISVKSEFGSGATFSFTIKVKAGVATQLTYVYQTTADIADKHVLVVDDNATNRNILETQLKQWKLIPIMAGSAAEGLHLLNEFPNIDLLITDMSMPEMDGAEFARKVRQQRPALPIMLLSSVGNEQSKNYAELFNAILTKPTKHHVLEKQVIDLLKNHGGTIRQQRTTSAQLNHNMAETYPLSILIAEDNEVNQKLTVHVLSKMGYHPDVVTNGHEVINALANRKYQLVFMDVQMPEMDGLEATRFIRGNLKDQPVIIAMTANALAEDREICLNAGMDDYLSKPMKLDEIIAALEKWGKKLSEHLPA</sequence>
<dbReference type="GO" id="GO:0005524">
    <property type="term" value="F:ATP binding"/>
    <property type="evidence" value="ECO:0007669"/>
    <property type="project" value="UniProtKB-KW"/>
</dbReference>
<evidence type="ECO:0000313" key="20">
    <source>
        <dbReference type="Proteomes" id="UP001139450"/>
    </source>
</evidence>
<dbReference type="InterPro" id="IPR003661">
    <property type="entry name" value="HisK_dim/P_dom"/>
</dbReference>
<dbReference type="PROSITE" id="PS50110">
    <property type="entry name" value="RESPONSE_REGULATORY"/>
    <property type="match status" value="2"/>
</dbReference>
<dbReference type="Gene3D" id="2.130.10.10">
    <property type="entry name" value="YVTN repeat-like/Quinoprotein amine dehydrogenase"/>
    <property type="match status" value="4"/>
</dbReference>
<keyword evidence="12" id="KW-0902">Two-component regulatory system</keyword>
<keyword evidence="6" id="KW-0808">Transferase</keyword>
<dbReference type="InterPro" id="IPR001789">
    <property type="entry name" value="Sig_transdc_resp-reg_receiver"/>
</dbReference>
<feature type="coiled-coil region" evidence="15">
    <location>
        <begin position="854"/>
        <end position="881"/>
    </location>
</feature>
<gene>
    <name evidence="19" type="ORF">MUY27_14670</name>
</gene>
<dbReference type="InterPro" id="IPR004358">
    <property type="entry name" value="Sig_transdc_His_kin-like_C"/>
</dbReference>
<dbReference type="PANTHER" id="PTHR45339:SF1">
    <property type="entry name" value="HYBRID SIGNAL TRANSDUCTION HISTIDINE KINASE J"/>
    <property type="match status" value="1"/>
</dbReference>
<organism evidence="19 20">
    <name type="scientific">Mucilaginibacter straminoryzae</name>
    <dbReference type="NCBI Taxonomy" id="2932774"/>
    <lineage>
        <taxon>Bacteria</taxon>
        <taxon>Pseudomonadati</taxon>
        <taxon>Bacteroidota</taxon>
        <taxon>Sphingobacteriia</taxon>
        <taxon>Sphingobacteriales</taxon>
        <taxon>Sphingobacteriaceae</taxon>
        <taxon>Mucilaginibacter</taxon>
    </lineage>
</organism>
<dbReference type="PROSITE" id="PS50109">
    <property type="entry name" value="HIS_KIN"/>
    <property type="match status" value="1"/>
</dbReference>
<evidence type="ECO:0000256" key="2">
    <source>
        <dbReference type="ARBA" id="ARBA00004651"/>
    </source>
</evidence>
<evidence type="ECO:0000256" key="15">
    <source>
        <dbReference type="SAM" id="Coils"/>
    </source>
</evidence>
<evidence type="ECO:0000256" key="4">
    <source>
        <dbReference type="ARBA" id="ARBA00022475"/>
    </source>
</evidence>
<dbReference type="InterPro" id="IPR036097">
    <property type="entry name" value="HisK_dim/P_sf"/>
</dbReference>
<dbReference type="FunFam" id="1.10.287.130:FF:000003">
    <property type="entry name" value="Histidine kinase"/>
    <property type="match status" value="1"/>
</dbReference>
<keyword evidence="8" id="KW-0547">Nucleotide-binding</keyword>
<keyword evidence="10" id="KW-0067">ATP-binding</keyword>
<dbReference type="CDD" id="cd00156">
    <property type="entry name" value="REC"/>
    <property type="match status" value="1"/>
</dbReference>
<evidence type="ECO:0000256" key="16">
    <source>
        <dbReference type="SAM" id="SignalP"/>
    </source>
</evidence>
<protein>
    <recommendedName>
        <fullName evidence="3">histidine kinase</fullName>
        <ecNumber evidence="3">2.7.13.3</ecNumber>
    </recommendedName>
</protein>
<keyword evidence="13" id="KW-0472">Membrane</keyword>
<evidence type="ECO:0000256" key="8">
    <source>
        <dbReference type="ARBA" id="ARBA00022741"/>
    </source>
</evidence>
<evidence type="ECO:0000256" key="6">
    <source>
        <dbReference type="ARBA" id="ARBA00022679"/>
    </source>
</evidence>
<keyword evidence="20" id="KW-1185">Reference proteome</keyword>
<evidence type="ECO:0000256" key="10">
    <source>
        <dbReference type="ARBA" id="ARBA00022840"/>
    </source>
</evidence>
<dbReference type="Pfam" id="PF00512">
    <property type="entry name" value="HisKA"/>
    <property type="match status" value="1"/>
</dbReference>
<evidence type="ECO:0000256" key="5">
    <source>
        <dbReference type="ARBA" id="ARBA00022553"/>
    </source>
</evidence>
<dbReference type="CDD" id="cd00082">
    <property type="entry name" value="HisKA"/>
    <property type="match status" value="1"/>
</dbReference>
<keyword evidence="7" id="KW-0812">Transmembrane</keyword>
<feature type="domain" description="Response regulatory" evidence="18">
    <location>
        <begin position="1270"/>
        <end position="1385"/>
    </location>
</feature>
<dbReference type="InterPro" id="IPR011006">
    <property type="entry name" value="CheY-like_superfamily"/>
</dbReference>
<dbReference type="SMART" id="SM00388">
    <property type="entry name" value="HisKA"/>
    <property type="match status" value="1"/>
</dbReference>
<dbReference type="Gene3D" id="3.40.50.2300">
    <property type="match status" value="2"/>
</dbReference>
<dbReference type="Pfam" id="PF00072">
    <property type="entry name" value="Response_reg"/>
    <property type="match status" value="2"/>
</dbReference>
<keyword evidence="15" id="KW-0175">Coiled coil</keyword>
<dbReference type="Gene3D" id="1.10.287.130">
    <property type="match status" value="1"/>
</dbReference>
<dbReference type="CDD" id="cd16922">
    <property type="entry name" value="HATPase_EvgS-ArcB-TorS-like"/>
    <property type="match status" value="1"/>
</dbReference>
<evidence type="ECO:0000256" key="11">
    <source>
        <dbReference type="ARBA" id="ARBA00022989"/>
    </source>
</evidence>
<evidence type="ECO:0000259" key="17">
    <source>
        <dbReference type="PROSITE" id="PS50109"/>
    </source>
</evidence>
<dbReference type="InterPro" id="IPR036890">
    <property type="entry name" value="HATPase_C_sf"/>
</dbReference>
<dbReference type="Gene3D" id="3.30.565.10">
    <property type="entry name" value="Histidine kinase-like ATPase, C-terminal domain"/>
    <property type="match status" value="1"/>
</dbReference>
<dbReference type="SUPFAM" id="SSF52172">
    <property type="entry name" value="CheY-like"/>
    <property type="match status" value="2"/>
</dbReference>
<dbReference type="SMART" id="SM00448">
    <property type="entry name" value="REC"/>
    <property type="match status" value="2"/>
</dbReference>
<dbReference type="Pfam" id="PF07495">
    <property type="entry name" value="Y_Y_Y"/>
    <property type="match status" value="1"/>
</dbReference>
<dbReference type="InterPro" id="IPR011123">
    <property type="entry name" value="Y_Y_Y"/>
</dbReference>
<evidence type="ECO:0000256" key="7">
    <source>
        <dbReference type="ARBA" id="ARBA00022692"/>
    </source>
</evidence>
<feature type="modified residue" description="4-aspartylphosphate" evidence="14">
    <location>
        <position position="1319"/>
    </location>
</feature>
<proteinExistence type="predicted"/>
<dbReference type="PRINTS" id="PR00344">
    <property type="entry name" value="BCTRLSENSOR"/>
</dbReference>
<dbReference type="RefSeq" id="WP_245131074.1">
    <property type="nucleotide sequence ID" value="NZ_JALJEJ010000007.1"/>
</dbReference>
<dbReference type="FunFam" id="2.60.40.10:FF:000791">
    <property type="entry name" value="Two-component system sensor histidine kinase/response regulator"/>
    <property type="match status" value="1"/>
</dbReference>
<dbReference type="SUPFAM" id="SSF50998">
    <property type="entry name" value="Quinoprotein alcohol dehydrogenase-like"/>
    <property type="match status" value="1"/>
</dbReference>
<dbReference type="SUPFAM" id="SSF47384">
    <property type="entry name" value="Homodimeric domain of signal transducing histidine kinase"/>
    <property type="match status" value="1"/>
</dbReference>
<dbReference type="GO" id="GO:0005886">
    <property type="term" value="C:plasma membrane"/>
    <property type="evidence" value="ECO:0007669"/>
    <property type="project" value="UniProtKB-SubCell"/>
</dbReference>
<dbReference type="FunFam" id="3.30.565.10:FF:000010">
    <property type="entry name" value="Sensor histidine kinase RcsC"/>
    <property type="match status" value="1"/>
</dbReference>
<evidence type="ECO:0000256" key="13">
    <source>
        <dbReference type="ARBA" id="ARBA00023136"/>
    </source>
</evidence>